<evidence type="ECO:0000259" key="7">
    <source>
        <dbReference type="PROSITE" id="PS50888"/>
    </source>
</evidence>
<comment type="caution">
    <text evidence="8">The sequence shown here is derived from an EMBL/GenBank/DDBJ whole genome shotgun (WGS) entry which is preliminary data.</text>
</comment>
<dbReference type="EMBL" id="JACEIK010002789">
    <property type="protein sequence ID" value="MCD9638881.1"/>
    <property type="molecule type" value="Genomic_DNA"/>
</dbReference>
<dbReference type="InterPro" id="IPR015660">
    <property type="entry name" value="MASH1/Ascl1a-like"/>
</dbReference>
<keyword evidence="2" id="KW-0805">Transcription regulation</keyword>
<dbReference type="SUPFAM" id="SSF47459">
    <property type="entry name" value="HLH, helix-loop-helix DNA-binding domain"/>
    <property type="match status" value="1"/>
</dbReference>
<evidence type="ECO:0000256" key="2">
    <source>
        <dbReference type="ARBA" id="ARBA00023015"/>
    </source>
</evidence>
<evidence type="ECO:0000313" key="9">
    <source>
        <dbReference type="Proteomes" id="UP000823775"/>
    </source>
</evidence>
<evidence type="ECO:0000313" key="8">
    <source>
        <dbReference type="EMBL" id="MCD9638881.1"/>
    </source>
</evidence>
<proteinExistence type="predicted"/>
<dbReference type="InterPro" id="IPR036638">
    <property type="entry name" value="HLH_DNA-bd_sf"/>
</dbReference>
<keyword evidence="5" id="KW-0175">Coiled coil</keyword>
<evidence type="ECO:0000256" key="5">
    <source>
        <dbReference type="SAM" id="Coils"/>
    </source>
</evidence>
<dbReference type="InterPro" id="IPR011598">
    <property type="entry name" value="bHLH_dom"/>
</dbReference>
<evidence type="ECO:0000256" key="6">
    <source>
        <dbReference type="SAM" id="MobiDB-lite"/>
    </source>
</evidence>
<feature type="region of interest" description="Disordered" evidence="6">
    <location>
        <begin position="1"/>
        <end position="23"/>
    </location>
</feature>
<evidence type="ECO:0000256" key="3">
    <source>
        <dbReference type="ARBA" id="ARBA00023163"/>
    </source>
</evidence>
<organism evidence="8 9">
    <name type="scientific">Datura stramonium</name>
    <name type="common">Jimsonweed</name>
    <name type="synonym">Common thornapple</name>
    <dbReference type="NCBI Taxonomy" id="4076"/>
    <lineage>
        <taxon>Eukaryota</taxon>
        <taxon>Viridiplantae</taxon>
        <taxon>Streptophyta</taxon>
        <taxon>Embryophyta</taxon>
        <taxon>Tracheophyta</taxon>
        <taxon>Spermatophyta</taxon>
        <taxon>Magnoliopsida</taxon>
        <taxon>eudicotyledons</taxon>
        <taxon>Gunneridae</taxon>
        <taxon>Pentapetalae</taxon>
        <taxon>asterids</taxon>
        <taxon>lamiids</taxon>
        <taxon>Solanales</taxon>
        <taxon>Solanaceae</taxon>
        <taxon>Solanoideae</taxon>
        <taxon>Datureae</taxon>
        <taxon>Datura</taxon>
    </lineage>
</organism>
<keyword evidence="3" id="KW-0804">Transcription</keyword>
<dbReference type="PROSITE" id="PS50888">
    <property type="entry name" value="BHLH"/>
    <property type="match status" value="1"/>
</dbReference>
<evidence type="ECO:0000256" key="1">
    <source>
        <dbReference type="ARBA" id="ARBA00004123"/>
    </source>
</evidence>
<dbReference type="PANTHER" id="PTHR13935">
    <property type="entry name" value="ACHAETE-SCUTE TRANSCRIPTION FACTOR-RELATED"/>
    <property type="match status" value="1"/>
</dbReference>
<protein>
    <recommendedName>
        <fullName evidence="7">BHLH domain-containing protein</fullName>
    </recommendedName>
</protein>
<sequence length="186" mass="21161">MEQPCNNPSSSSSSLRSKVDRKTIEKNRRIQMKDLYLKLKSLVPHLHQHSKEVLSLPDQLEEAANYIKKLQIDLERMRLRKESLKIIGENSSCSERMGGRSTLHIEIHNVDSALNIVLITGLGNRQLMFNDIIRILHEENVQVISASYTVIDNTVFHSIHSKMGDSVPEYGAARISERLKKFVSGV</sequence>
<keyword evidence="9" id="KW-1185">Reference proteome</keyword>
<dbReference type="PANTHER" id="PTHR13935:SF90">
    <property type="entry name" value="TRANSCRIPTION FACTOR BHLH162"/>
    <property type="match status" value="1"/>
</dbReference>
<dbReference type="Gene3D" id="4.10.280.10">
    <property type="entry name" value="Helix-loop-helix DNA-binding domain"/>
    <property type="match status" value="1"/>
</dbReference>
<dbReference type="Proteomes" id="UP000823775">
    <property type="component" value="Unassembled WGS sequence"/>
</dbReference>
<name>A0ABS8UXU0_DATST</name>
<reference evidence="8 9" key="1">
    <citation type="journal article" date="2021" name="BMC Genomics">
        <title>Datura genome reveals duplications of psychoactive alkaloid biosynthetic genes and high mutation rate following tissue culture.</title>
        <authorList>
            <person name="Rajewski A."/>
            <person name="Carter-House D."/>
            <person name="Stajich J."/>
            <person name="Litt A."/>
        </authorList>
    </citation>
    <scope>NUCLEOTIDE SEQUENCE [LARGE SCALE GENOMIC DNA]</scope>
    <source>
        <strain evidence="8">AR-01</strain>
    </source>
</reference>
<gene>
    <name evidence="8" type="ORF">HAX54_023045</name>
</gene>
<accession>A0ABS8UXU0</accession>
<feature type="domain" description="BHLH" evidence="7">
    <location>
        <begin position="16"/>
        <end position="70"/>
    </location>
</feature>
<evidence type="ECO:0000256" key="4">
    <source>
        <dbReference type="ARBA" id="ARBA00023242"/>
    </source>
</evidence>
<keyword evidence="4" id="KW-0539">Nucleus</keyword>
<dbReference type="Pfam" id="PF00010">
    <property type="entry name" value="HLH"/>
    <property type="match status" value="1"/>
</dbReference>
<comment type="subcellular location">
    <subcellularLocation>
        <location evidence="1">Nucleus</location>
    </subcellularLocation>
</comment>
<dbReference type="SMART" id="SM00353">
    <property type="entry name" value="HLH"/>
    <property type="match status" value="1"/>
</dbReference>
<feature type="coiled-coil region" evidence="5">
    <location>
        <begin position="60"/>
        <end position="87"/>
    </location>
</feature>